<organism evidence="2 3">
    <name type="scientific">Oceanibacterium hippocampi</name>
    <dbReference type="NCBI Taxonomy" id="745714"/>
    <lineage>
        <taxon>Bacteria</taxon>
        <taxon>Pseudomonadati</taxon>
        <taxon>Pseudomonadota</taxon>
        <taxon>Alphaproteobacteria</taxon>
        <taxon>Sneathiellales</taxon>
        <taxon>Sneathiellaceae</taxon>
        <taxon>Oceanibacterium</taxon>
    </lineage>
</organism>
<proteinExistence type="predicted"/>
<dbReference type="EMBL" id="FWFR01000001">
    <property type="protein sequence ID" value="SLN12572.1"/>
    <property type="molecule type" value="Genomic_DNA"/>
</dbReference>
<evidence type="ECO:0000313" key="2">
    <source>
        <dbReference type="EMBL" id="SLN12572.1"/>
    </source>
</evidence>
<reference evidence="2 3" key="1">
    <citation type="submission" date="2017-03" db="EMBL/GenBank/DDBJ databases">
        <authorList>
            <person name="Afonso C.L."/>
            <person name="Miller P.J."/>
            <person name="Scott M.A."/>
            <person name="Spackman E."/>
            <person name="Goraichik I."/>
            <person name="Dimitrov K.M."/>
            <person name="Suarez D.L."/>
            <person name="Swayne D.E."/>
        </authorList>
    </citation>
    <scope>NUCLEOTIDE SEQUENCE [LARGE SCALE GENOMIC DNA]</scope>
    <source>
        <strain evidence="2 3">CECT 7691</strain>
    </source>
</reference>
<evidence type="ECO:0000313" key="3">
    <source>
        <dbReference type="Proteomes" id="UP000193200"/>
    </source>
</evidence>
<gene>
    <name evidence="2" type="ORF">OCH7691_00167</name>
</gene>
<evidence type="ECO:0000256" key="1">
    <source>
        <dbReference type="SAM" id="SignalP"/>
    </source>
</evidence>
<feature type="signal peptide" evidence="1">
    <location>
        <begin position="1"/>
        <end position="24"/>
    </location>
</feature>
<dbReference type="InterPro" id="IPR032466">
    <property type="entry name" value="Metal_Hydrolase"/>
</dbReference>
<dbReference type="OrthoDB" id="3982782at2"/>
<dbReference type="InParanoid" id="A0A1Y5RDT5"/>
<dbReference type="Gene3D" id="3.20.20.140">
    <property type="entry name" value="Metal-dependent hydrolases"/>
    <property type="match status" value="1"/>
</dbReference>
<keyword evidence="3" id="KW-1185">Reference proteome</keyword>
<dbReference type="SUPFAM" id="SSF51556">
    <property type="entry name" value="Metallo-dependent hydrolases"/>
    <property type="match status" value="1"/>
</dbReference>
<feature type="chain" id="PRO_5013142337" description="Amidohydrolase" evidence="1">
    <location>
        <begin position="25"/>
        <end position="472"/>
    </location>
</feature>
<keyword evidence="1" id="KW-0732">Signal</keyword>
<dbReference type="AlphaFoldDB" id="A0A1Y5RDT5"/>
<dbReference type="Proteomes" id="UP000193200">
    <property type="component" value="Unassembled WGS sequence"/>
</dbReference>
<sequence length="472" mass="52087">MKQFPAAALAGLIFLLTPALSANAQQSLYDSHFHYLNYNQDRGMLIRPLREAMKAGKVINGTSYRISRSTLFGIPLQQRWDPSALSGMPAKGTNITWTATNIDPNVGAGHPFYYLDTHPELYYYSGVDPLIAAAYCSDTTGLTAGPNGISFWDPMITGFNPADVHAVDHMMRMMAVYPGVFRGIGEFTVHKEVVSTKVAGARPSFDDGALDQVFRSAAALGLVVILHSDMYDFLDSNAVNTAAYFDATYNFLAKTKQYFADYQTPGVIWAHTGVGRFTPQTRSKAVVAKHLDRLKKIIADQDLKHVAFDISWDYVAKFLTNVVDVGNEPDTTEWLAAMNDPTNDWSVRFVWGSDSLSPPSGGAYLGNLDPYIPILTADYTRERAAVKIQNGNYKRIFDDPLRVMARKYYAKKSAGAGWQCNRDAVIPDVAADDLNDTVYAADKVGLTTRLKSRIDTLITQFPLAARATRNPG</sequence>
<evidence type="ECO:0008006" key="4">
    <source>
        <dbReference type="Google" id="ProtNLM"/>
    </source>
</evidence>
<name>A0A1Y5RDT5_9PROT</name>
<dbReference type="RefSeq" id="WP_139839471.1">
    <property type="nucleotide sequence ID" value="NZ_FWFR01000001.1"/>
</dbReference>
<accession>A0A1Y5RDT5</accession>
<protein>
    <recommendedName>
        <fullName evidence="4">Amidohydrolase</fullName>
    </recommendedName>
</protein>